<dbReference type="Proteomes" id="UP001212821">
    <property type="component" value="Chromosome"/>
</dbReference>
<gene>
    <name evidence="2" type="ORF">O1G21_04415</name>
</gene>
<organism evidence="2 3">
    <name type="scientific">Kitasatospora cathayae</name>
    <dbReference type="NCBI Taxonomy" id="3004092"/>
    <lineage>
        <taxon>Bacteria</taxon>
        <taxon>Bacillati</taxon>
        <taxon>Actinomycetota</taxon>
        <taxon>Actinomycetes</taxon>
        <taxon>Kitasatosporales</taxon>
        <taxon>Streptomycetaceae</taxon>
        <taxon>Kitasatospora</taxon>
    </lineage>
</organism>
<dbReference type="RefSeq" id="WP_270140944.1">
    <property type="nucleotide sequence ID" value="NZ_CP115450.1"/>
</dbReference>
<sequence length="198" mass="20509">MASRTVSRLTVTVTALCAATAAALLAVGAAPASAAAPDDQANGGGFRTVAASEGLTAESAAVRALAVHLRTPADTLCTGTWTHAVSTVQFQRSSGGTLAWSFELSNTAKGALGPTVTVTMPYSYINGRAINPPYHPHTEPNWYNFHGSLNSYQFIGGGGGGTIQTGNKVTFYWFLKGSKPNTAADRYITCQVPRPGSA</sequence>
<accession>A0ABY7PXM5</accession>
<reference evidence="3" key="1">
    <citation type="submission" date="2022-12" db="EMBL/GenBank/DDBJ databases">
        <authorList>
            <person name="Mo P."/>
        </authorList>
    </citation>
    <scope>NUCLEOTIDE SEQUENCE [LARGE SCALE GENOMIC DNA]</scope>
    <source>
        <strain evidence="3">HUAS 3-15</strain>
    </source>
</reference>
<name>A0ABY7PXM5_9ACTN</name>
<evidence type="ECO:0008006" key="4">
    <source>
        <dbReference type="Google" id="ProtNLM"/>
    </source>
</evidence>
<feature type="signal peptide" evidence="1">
    <location>
        <begin position="1"/>
        <end position="34"/>
    </location>
</feature>
<evidence type="ECO:0000256" key="1">
    <source>
        <dbReference type="SAM" id="SignalP"/>
    </source>
</evidence>
<keyword evidence="1" id="KW-0732">Signal</keyword>
<protein>
    <recommendedName>
        <fullName evidence="4">Chitin-binding type-4 domain-containing protein</fullName>
    </recommendedName>
</protein>
<dbReference type="EMBL" id="CP115450">
    <property type="protein sequence ID" value="WBP85173.1"/>
    <property type="molecule type" value="Genomic_DNA"/>
</dbReference>
<proteinExistence type="predicted"/>
<feature type="chain" id="PRO_5045779863" description="Chitin-binding type-4 domain-containing protein" evidence="1">
    <location>
        <begin position="35"/>
        <end position="198"/>
    </location>
</feature>
<keyword evidence="3" id="KW-1185">Reference proteome</keyword>
<evidence type="ECO:0000313" key="3">
    <source>
        <dbReference type="Proteomes" id="UP001212821"/>
    </source>
</evidence>
<evidence type="ECO:0000313" key="2">
    <source>
        <dbReference type="EMBL" id="WBP85173.1"/>
    </source>
</evidence>